<sequence length="124" mass="13613">MRLNGWQRLYCILVAGWVGYLAFATHSDVSFADERIGELTAAVQRMEAQPEPDGTVAGSITHQLNAHSPAQLAERYQQQLNQVQQSKTTTITTALFLAVVPPILIYLIIVWVVAGFRSSARAAS</sequence>
<keyword evidence="1" id="KW-0472">Membrane</keyword>
<feature type="transmembrane region" description="Helical" evidence="1">
    <location>
        <begin position="94"/>
        <end position="116"/>
    </location>
</feature>
<keyword evidence="1" id="KW-1133">Transmembrane helix</keyword>
<dbReference type="RefSeq" id="WP_217671303.1">
    <property type="nucleotide sequence ID" value="NZ_JAHRID010000010.1"/>
</dbReference>
<evidence type="ECO:0000313" key="2">
    <source>
        <dbReference type="EMBL" id="MBV2130994.1"/>
    </source>
</evidence>
<dbReference type="Proteomes" id="UP000704611">
    <property type="component" value="Unassembled WGS sequence"/>
</dbReference>
<comment type="caution">
    <text evidence="2">The sequence shown here is derived from an EMBL/GenBank/DDBJ whole genome shotgun (WGS) entry which is preliminary data.</text>
</comment>
<name>A0ABS6MQC2_9GAMM</name>
<accession>A0ABS6MQC2</accession>
<proteinExistence type="predicted"/>
<gene>
    <name evidence="2" type="ORF">KQY15_17990</name>
</gene>
<dbReference type="EMBL" id="JAHRID010000010">
    <property type="protein sequence ID" value="MBV2130994.1"/>
    <property type="molecule type" value="Genomic_DNA"/>
</dbReference>
<protein>
    <submittedName>
        <fullName evidence="2">Uncharacterized protein</fullName>
    </submittedName>
</protein>
<evidence type="ECO:0000256" key="1">
    <source>
        <dbReference type="SAM" id="Phobius"/>
    </source>
</evidence>
<evidence type="ECO:0000313" key="3">
    <source>
        <dbReference type="Proteomes" id="UP000704611"/>
    </source>
</evidence>
<organism evidence="2 3">
    <name type="scientific">Arsukibacterium indicum</name>
    <dbReference type="NCBI Taxonomy" id="2848612"/>
    <lineage>
        <taxon>Bacteria</taxon>
        <taxon>Pseudomonadati</taxon>
        <taxon>Pseudomonadota</taxon>
        <taxon>Gammaproteobacteria</taxon>
        <taxon>Chromatiales</taxon>
        <taxon>Chromatiaceae</taxon>
        <taxon>Arsukibacterium</taxon>
    </lineage>
</organism>
<keyword evidence="3" id="KW-1185">Reference proteome</keyword>
<reference evidence="2 3" key="1">
    <citation type="submission" date="2021-06" db="EMBL/GenBank/DDBJ databases">
        <title>Rheinheimera indica sp. nov., isolated from deep-sea sediment.</title>
        <authorList>
            <person name="Wang Z."/>
            <person name="Zhang X.-Y."/>
        </authorList>
    </citation>
    <scope>NUCLEOTIDE SEQUENCE [LARGE SCALE GENOMIC DNA]</scope>
    <source>
        <strain evidence="2 3">SM2107</strain>
    </source>
</reference>
<keyword evidence="1" id="KW-0812">Transmembrane</keyword>
<feature type="transmembrane region" description="Helical" evidence="1">
    <location>
        <begin position="9"/>
        <end position="26"/>
    </location>
</feature>